<evidence type="ECO:0000256" key="1">
    <source>
        <dbReference type="SAM" id="Phobius"/>
    </source>
</evidence>
<feature type="transmembrane region" description="Helical" evidence="1">
    <location>
        <begin position="198"/>
        <end position="216"/>
    </location>
</feature>
<dbReference type="EMBL" id="GG662457">
    <property type="protein sequence ID" value="EWS71932.1"/>
    <property type="molecule type" value="Genomic_DNA"/>
</dbReference>
<dbReference type="GeneID" id="24442270"/>
<evidence type="ECO:0000313" key="3">
    <source>
        <dbReference type="Proteomes" id="UP000009168"/>
    </source>
</evidence>
<dbReference type="RefSeq" id="XP_012655533.1">
    <property type="nucleotide sequence ID" value="XM_012800079.1"/>
</dbReference>
<feature type="transmembrane region" description="Helical" evidence="1">
    <location>
        <begin position="170"/>
        <end position="186"/>
    </location>
</feature>
<keyword evidence="3" id="KW-1185">Reference proteome</keyword>
<evidence type="ECO:0000313" key="2">
    <source>
        <dbReference type="EMBL" id="EWS71932.1"/>
    </source>
</evidence>
<keyword evidence="1" id="KW-1133">Transmembrane helix</keyword>
<sequence length="244" mass="29654">MIFDEKINAELTFIFKIGERNQYFRMTFYDKQMMTKTKIKKSGNDLQKINKQKIQNIYFVLKNLANSNIFEKFNSVIKIKFNIQFSEQEVILLNSQNQNPINQFKFQKQLVINLLRIQLINTSQFNRKVNFIQIICGRRLKAYLIQIKIIEIRKHTTIFVQNNGTQFKKSVILFFLYIFFCLLQKQSNNLNYYTQYQIYYDLVIQFLCFLYCRLNLNIFFFNMKKIVFLDIIQQIFKLFQITIN</sequence>
<proteinExistence type="predicted"/>
<name>W7X3A8_TETTS</name>
<gene>
    <name evidence="2" type="ORF">TTHERM_001388159</name>
</gene>
<organism evidence="2 3">
    <name type="scientific">Tetrahymena thermophila (strain SB210)</name>
    <dbReference type="NCBI Taxonomy" id="312017"/>
    <lineage>
        <taxon>Eukaryota</taxon>
        <taxon>Sar</taxon>
        <taxon>Alveolata</taxon>
        <taxon>Ciliophora</taxon>
        <taxon>Intramacronucleata</taxon>
        <taxon>Oligohymenophorea</taxon>
        <taxon>Hymenostomatida</taxon>
        <taxon>Tetrahymenina</taxon>
        <taxon>Tetrahymenidae</taxon>
        <taxon>Tetrahymena</taxon>
    </lineage>
</organism>
<dbReference type="AlphaFoldDB" id="W7X3A8"/>
<dbReference type="InParanoid" id="W7X3A8"/>
<accession>W7X3A8</accession>
<dbReference type="Proteomes" id="UP000009168">
    <property type="component" value="Unassembled WGS sequence"/>
</dbReference>
<reference evidence="3" key="1">
    <citation type="journal article" date="2006" name="PLoS Biol.">
        <title>Macronuclear genome sequence of the ciliate Tetrahymena thermophila, a model eukaryote.</title>
        <authorList>
            <person name="Eisen J.A."/>
            <person name="Coyne R.S."/>
            <person name="Wu M."/>
            <person name="Wu D."/>
            <person name="Thiagarajan M."/>
            <person name="Wortman J.R."/>
            <person name="Badger J.H."/>
            <person name="Ren Q."/>
            <person name="Amedeo P."/>
            <person name="Jones K.M."/>
            <person name="Tallon L.J."/>
            <person name="Delcher A.L."/>
            <person name="Salzberg S.L."/>
            <person name="Silva J.C."/>
            <person name="Haas B.J."/>
            <person name="Majoros W.H."/>
            <person name="Farzad M."/>
            <person name="Carlton J.M."/>
            <person name="Smith R.K. Jr."/>
            <person name="Garg J."/>
            <person name="Pearlman R.E."/>
            <person name="Karrer K.M."/>
            <person name="Sun L."/>
            <person name="Manning G."/>
            <person name="Elde N.C."/>
            <person name="Turkewitz A.P."/>
            <person name="Asai D.J."/>
            <person name="Wilkes D.E."/>
            <person name="Wang Y."/>
            <person name="Cai H."/>
            <person name="Collins K."/>
            <person name="Stewart B.A."/>
            <person name="Lee S.R."/>
            <person name="Wilamowska K."/>
            <person name="Weinberg Z."/>
            <person name="Ruzzo W.L."/>
            <person name="Wloga D."/>
            <person name="Gaertig J."/>
            <person name="Frankel J."/>
            <person name="Tsao C.-C."/>
            <person name="Gorovsky M.A."/>
            <person name="Keeling P.J."/>
            <person name="Waller R.F."/>
            <person name="Patron N.J."/>
            <person name="Cherry J.M."/>
            <person name="Stover N.A."/>
            <person name="Krieger C.J."/>
            <person name="del Toro C."/>
            <person name="Ryder H.F."/>
            <person name="Williamson S.C."/>
            <person name="Barbeau R.A."/>
            <person name="Hamilton E.P."/>
            <person name="Orias E."/>
        </authorList>
    </citation>
    <scope>NUCLEOTIDE SEQUENCE [LARGE SCALE GENOMIC DNA]</scope>
    <source>
        <strain evidence="3">SB210</strain>
    </source>
</reference>
<dbReference type="KEGG" id="tet:TTHERM_001388159"/>
<keyword evidence="1" id="KW-0472">Membrane</keyword>
<keyword evidence="1 2" id="KW-0812">Transmembrane</keyword>
<protein>
    <submittedName>
        <fullName evidence="2">Transmembrane protein, putative</fullName>
    </submittedName>
</protein>